<comment type="caution">
    <text evidence="2">The sequence shown here is derived from an EMBL/GenBank/DDBJ whole genome shotgun (WGS) entry which is preliminary data.</text>
</comment>
<dbReference type="PANTHER" id="PTHR41259:SF1">
    <property type="entry name" value="DOUBLE-STRAND BREAK REPAIR RAD50 ATPASE, PUTATIVE-RELATED"/>
    <property type="match status" value="1"/>
</dbReference>
<gene>
    <name evidence="2" type="ORF">VSX56_13825</name>
</gene>
<organism evidence="2 3">
    <name type="scientific">Thioclava kandeliae</name>
    <dbReference type="NCBI Taxonomy" id="3070818"/>
    <lineage>
        <taxon>Bacteria</taxon>
        <taxon>Pseudomonadati</taxon>
        <taxon>Pseudomonadota</taxon>
        <taxon>Alphaproteobacteria</taxon>
        <taxon>Rhodobacterales</taxon>
        <taxon>Paracoccaceae</taxon>
        <taxon>Thioclava</taxon>
    </lineage>
</organism>
<dbReference type="Proteomes" id="UP001438953">
    <property type="component" value="Unassembled WGS sequence"/>
</dbReference>
<dbReference type="InterPro" id="IPR027417">
    <property type="entry name" value="P-loop_NTPase"/>
</dbReference>
<reference evidence="2 3" key="2">
    <citation type="submission" date="2024-06" db="EMBL/GenBank/DDBJ databases">
        <title>Thioclava kandeliae sp. nov. from a rhizosphere soil sample of Kandelia candel in a mangrove.</title>
        <authorList>
            <person name="Mu T."/>
        </authorList>
    </citation>
    <scope>NUCLEOTIDE SEQUENCE [LARGE SCALE GENOMIC DNA]</scope>
    <source>
        <strain evidence="2 3">CPCC 100088</strain>
    </source>
</reference>
<feature type="coiled-coil region" evidence="1">
    <location>
        <begin position="645"/>
        <end position="712"/>
    </location>
</feature>
<keyword evidence="1" id="KW-0175">Coiled coil</keyword>
<evidence type="ECO:0000313" key="2">
    <source>
        <dbReference type="EMBL" id="MER5172851.1"/>
    </source>
</evidence>
<sequence length="862" mass="93836">MKLRAIRLKDVRRFTAQVEITGIGDGLNVLSEPNEYGKSTLFDALKALFFERHSSKKKEVGALRPHAGGAPEIEVEIETAQGRFTLAKRWFSKPMAEVRQNGRVIAQSDAAEDWIARLLGAGDGGPAGLIWVRQGMTELEGPVKAENEAALASRRDLMSSVTEEVEAMTGGRRMDMALRRVDGELARYVTASGKPRKNGPLGDVLDEIQRLETAQAEQQTRVEALHRDLETRKRHRKTLTDLEDPEERGARETRLAQAETAHSEALRHAEQVAAAARQLQSDGLAVTRAEERLGQMRSLRKEATEAKAGLEAAMPLAEAAAETEARTRAQAKELAAALEAAREAERQQAGRHARASLAEAARQGAARKAEIATRIEQAEAARTRHEEAQAEAGLLLASKDLETLQSLEQAWITEARLAAAGAVQLSFVPSGAQEIRLDGTPLTDTATPLYARADLDLPGLGQLTIDPGERAKAGAAQAAHTRLIQALERHGLPDMAAARRSAHRRAEREAAARDAQAELKINAPQGIEALRRDHAAIPAPIEDPELPPLAEVKSLLEAAQAKAAELAPQARLAEEKATEARLETGRLRGLSDAARERLQRAEDRLAESARMGDEDSLQAELTHAAQALSASRALHDDLRRKAPDLAGAEAAFKRARAVIETAQREATELSTELARLDERIMAANGQAIEEKLAETRDALEAARATEARLTHEVAVLHRLQAALEAARSAAREQYFAPVAKALRPLLGLLWPEAQLEWAQDKLLPEALVRAGQSEPIDILSGGTQEQIALMVRLAFARLLQEAGRGAPVILDDALVYTDDERIEKMFDALNRQAGDLQIIVLTCRQRAFRDLGGQRLHLTPAP</sequence>
<name>A0ABV1SJL7_9RHOB</name>
<dbReference type="RefSeq" id="WP_350937925.1">
    <property type="nucleotide sequence ID" value="NZ_JAYWLC010000012.1"/>
</dbReference>
<accession>A0ABV1SJL7</accession>
<keyword evidence="3" id="KW-1185">Reference proteome</keyword>
<proteinExistence type="predicted"/>
<dbReference type="Gene3D" id="3.40.50.300">
    <property type="entry name" value="P-loop containing nucleotide triphosphate hydrolases"/>
    <property type="match status" value="2"/>
</dbReference>
<reference evidence="2 3" key="1">
    <citation type="submission" date="2024-01" db="EMBL/GenBank/DDBJ databases">
        <authorList>
            <person name="Deng Y."/>
            <person name="Su J."/>
        </authorList>
    </citation>
    <scope>NUCLEOTIDE SEQUENCE [LARGE SCALE GENOMIC DNA]</scope>
    <source>
        <strain evidence="2 3">CPCC 100088</strain>
    </source>
</reference>
<dbReference type="EMBL" id="JAYWLC010000012">
    <property type="protein sequence ID" value="MER5172851.1"/>
    <property type="molecule type" value="Genomic_DNA"/>
</dbReference>
<dbReference type="SUPFAM" id="SSF52540">
    <property type="entry name" value="P-loop containing nucleoside triphosphate hydrolases"/>
    <property type="match status" value="1"/>
</dbReference>
<dbReference type="PANTHER" id="PTHR41259">
    <property type="entry name" value="DOUBLE-STRAND BREAK REPAIR RAD50 ATPASE, PUTATIVE-RELATED"/>
    <property type="match status" value="1"/>
</dbReference>
<evidence type="ECO:0000256" key="1">
    <source>
        <dbReference type="SAM" id="Coils"/>
    </source>
</evidence>
<evidence type="ECO:0000313" key="3">
    <source>
        <dbReference type="Proteomes" id="UP001438953"/>
    </source>
</evidence>
<feature type="coiled-coil region" evidence="1">
    <location>
        <begin position="286"/>
        <end position="388"/>
    </location>
</feature>
<protein>
    <submittedName>
        <fullName evidence="2">Chromosome segregation protein SMC</fullName>
    </submittedName>
</protein>